<protein>
    <recommendedName>
        <fullName evidence="2">DUF4218 domain-containing protein</fullName>
    </recommendedName>
</protein>
<evidence type="ECO:0000313" key="1">
    <source>
        <dbReference type="EMBL" id="EGO22686.1"/>
    </source>
</evidence>
<evidence type="ECO:0008006" key="2">
    <source>
        <dbReference type="Google" id="ProtNLM"/>
    </source>
</evidence>
<dbReference type="GeneID" id="18819857"/>
<reference evidence="1" key="1">
    <citation type="submission" date="2011-04" db="EMBL/GenBank/DDBJ databases">
        <title>Evolution of plant cell wall degrading machinery underlies the functional diversity of forest fungi.</title>
        <authorList>
            <consortium name="US DOE Joint Genome Institute (JGI-PGF)"/>
            <person name="Eastwood D.C."/>
            <person name="Floudas D."/>
            <person name="Binder M."/>
            <person name="Majcherczyk A."/>
            <person name="Schneider P."/>
            <person name="Aerts A."/>
            <person name="Asiegbu F.O."/>
            <person name="Baker S.E."/>
            <person name="Barry K."/>
            <person name="Bendiksby M."/>
            <person name="Blumentritt M."/>
            <person name="Coutinho P.M."/>
            <person name="Cullen D."/>
            <person name="Cullen D."/>
            <person name="Gathman A."/>
            <person name="Goodell B."/>
            <person name="Henrissat B."/>
            <person name="Ihrmark K."/>
            <person name="Kauserud H."/>
            <person name="Kohler A."/>
            <person name="LaButti K."/>
            <person name="Lapidus A."/>
            <person name="Lavin J.L."/>
            <person name="Lee Y.-H."/>
            <person name="Lindquist E."/>
            <person name="Lilly W."/>
            <person name="Lucas S."/>
            <person name="Morin E."/>
            <person name="Murat C."/>
            <person name="Oguiza J.A."/>
            <person name="Park J."/>
            <person name="Pisabarro A.G."/>
            <person name="Riley R."/>
            <person name="Rosling A."/>
            <person name="Salamov A."/>
            <person name="Schmidt O."/>
            <person name="Schmutz J."/>
            <person name="Skrede I."/>
            <person name="Stenlid J."/>
            <person name="Wiebenga A."/>
            <person name="Xie X."/>
            <person name="Kues U."/>
            <person name="Hibbett D.S."/>
            <person name="Hoffmeister D."/>
            <person name="Hogberg N."/>
            <person name="Martin F."/>
            <person name="Grigoriev I.V."/>
            <person name="Watkinson S.C."/>
        </authorList>
    </citation>
    <scope>NUCLEOTIDE SEQUENCE</scope>
    <source>
        <strain evidence="1">S7.9</strain>
    </source>
</reference>
<dbReference type="AlphaFoldDB" id="F8P0K2"/>
<dbReference type="RefSeq" id="XP_007319926.1">
    <property type="nucleotide sequence ID" value="XM_007319864.1"/>
</dbReference>
<name>F8P0K2_SERL9</name>
<organism>
    <name type="scientific">Serpula lacrymans var. lacrymans (strain S7.9)</name>
    <name type="common">Dry rot fungus</name>
    <dbReference type="NCBI Taxonomy" id="578457"/>
    <lineage>
        <taxon>Eukaryota</taxon>
        <taxon>Fungi</taxon>
        <taxon>Dikarya</taxon>
        <taxon>Basidiomycota</taxon>
        <taxon>Agaricomycotina</taxon>
        <taxon>Agaricomycetes</taxon>
        <taxon>Agaricomycetidae</taxon>
        <taxon>Boletales</taxon>
        <taxon>Coniophorineae</taxon>
        <taxon>Serpulaceae</taxon>
        <taxon>Serpula</taxon>
    </lineage>
</organism>
<dbReference type="PANTHER" id="PTHR46579">
    <property type="entry name" value="F5/8 TYPE C DOMAIN-CONTAINING PROTEIN-RELATED"/>
    <property type="match status" value="1"/>
</dbReference>
<dbReference type="KEGG" id="sla:SERLADRAFT_470996"/>
<dbReference type="OrthoDB" id="3269001at2759"/>
<sequence>MHNLFLGEFQHHCRQVWGIDIKASEKMSKKAQPHSPEQQAIELEKGRRAIEKQSFNALKQLRKGYVVALALLNEVSVEGQLFTKAAYAHALLNWYRENPGIAIRILTVMKDSATDFVLKGAEGPDVSKFCILSKECLEKIQADIKKTSFPSWMVRPPHNFGSPSHGKLKADQWRTVCTVSLVLTLVPLWGGISSKEREKLLLSNFIDLVIAVETSVRRSTSPSRIALYRFHMTRYLKTLRQLFSDHPLQPNHHLSLHLDECLLLFGPVHGWWAFPFERYNGIIRDLNTNNKSGEMEKTFLKYFCIGANLRALSSSIKFPQTEIYDAMMKSFHRAFIEPTHGSLLNNLLSTGANTSTSIPNTVRTMDLADDVYDALIRRLNAGATADQPLFVRWDSDGKDSHLLVDSRVNSIKSVKSDGVSFSIPKSSVGNSFVLFKPYTAVGQRGIVTAGQICQIFVHSRVTTTGCSVEETFIVVEEYEGLSTLDQTKDPFLVFENLGARLYYNRFKIHPHVLKLSDIISHFSCLAYIPEGIAEECIVARSLDRS</sequence>
<dbReference type="HOGENOM" id="CLU_037154_0_0_1"/>
<dbReference type="Proteomes" id="UP000008064">
    <property type="component" value="Unassembled WGS sequence"/>
</dbReference>
<dbReference type="EMBL" id="GL945436">
    <property type="protein sequence ID" value="EGO22686.1"/>
    <property type="molecule type" value="Genomic_DNA"/>
</dbReference>
<proteinExistence type="predicted"/>
<dbReference type="PANTHER" id="PTHR46579:SF1">
    <property type="entry name" value="F5_8 TYPE C DOMAIN-CONTAINING PROTEIN"/>
    <property type="match status" value="1"/>
</dbReference>
<accession>F8P0K2</accession>
<gene>
    <name evidence="1" type="ORF">SERLADRAFT_470996</name>
</gene>